<accession>K0RAB1</accession>
<evidence type="ECO:0000313" key="1">
    <source>
        <dbReference type="EMBL" id="EJK45971.1"/>
    </source>
</evidence>
<dbReference type="AlphaFoldDB" id="K0RAB1"/>
<comment type="caution">
    <text evidence="1">The sequence shown here is derived from an EMBL/GenBank/DDBJ whole genome shotgun (WGS) entry which is preliminary data.</text>
</comment>
<organism evidence="1 2">
    <name type="scientific">Thalassiosira oceanica</name>
    <name type="common">Marine diatom</name>
    <dbReference type="NCBI Taxonomy" id="159749"/>
    <lineage>
        <taxon>Eukaryota</taxon>
        <taxon>Sar</taxon>
        <taxon>Stramenopiles</taxon>
        <taxon>Ochrophyta</taxon>
        <taxon>Bacillariophyta</taxon>
        <taxon>Coscinodiscophyceae</taxon>
        <taxon>Thalassiosirophycidae</taxon>
        <taxon>Thalassiosirales</taxon>
        <taxon>Thalassiosiraceae</taxon>
        <taxon>Thalassiosira</taxon>
    </lineage>
</organism>
<reference evidence="1 2" key="1">
    <citation type="journal article" date="2012" name="Genome Biol.">
        <title>Genome and low-iron response of an oceanic diatom adapted to chronic iron limitation.</title>
        <authorList>
            <person name="Lommer M."/>
            <person name="Specht M."/>
            <person name="Roy A.S."/>
            <person name="Kraemer L."/>
            <person name="Andreson R."/>
            <person name="Gutowska M.A."/>
            <person name="Wolf J."/>
            <person name="Bergner S.V."/>
            <person name="Schilhabel M.B."/>
            <person name="Klostermeier U.C."/>
            <person name="Beiko R.G."/>
            <person name="Rosenstiel P."/>
            <person name="Hippler M."/>
            <person name="Laroche J."/>
        </authorList>
    </citation>
    <scope>NUCLEOTIDE SEQUENCE [LARGE SCALE GENOMIC DNA]</scope>
    <source>
        <strain evidence="1 2">CCMP1005</strain>
    </source>
</reference>
<dbReference type="Proteomes" id="UP000266841">
    <property type="component" value="Unassembled WGS sequence"/>
</dbReference>
<name>K0RAB1_THAOC</name>
<dbReference type="EMBL" id="AGNL01048096">
    <property type="protein sequence ID" value="EJK45971.1"/>
    <property type="molecule type" value="Genomic_DNA"/>
</dbReference>
<gene>
    <name evidence="1" type="ORF">THAOC_35388</name>
</gene>
<proteinExistence type="predicted"/>
<sequence length="157" mass="18305">MRPLRKESTYAFLEGAEGGRLVVEGQAEKAELEKTRYFGLDKTKPIVVKDGFVTFTEHFKYLRSYISYNLRDDFLILIFSSTRRVSHGRSPTILQQRTCRRHPYNKKLIFKAIPLNLRYFYGDVRPEKSTVSNQPESSKLLNITMAQVKDDYTNQEG</sequence>
<protein>
    <submittedName>
        <fullName evidence="1">Uncharacterized protein</fullName>
    </submittedName>
</protein>
<evidence type="ECO:0000313" key="2">
    <source>
        <dbReference type="Proteomes" id="UP000266841"/>
    </source>
</evidence>
<keyword evidence="2" id="KW-1185">Reference proteome</keyword>
<dbReference type="OrthoDB" id="425681at2759"/>